<keyword evidence="1" id="KW-0378">Hydrolase</keyword>
<sequence>MGVAGSTSKVESPDLETTPRPKHIFILSGQSNMAGRGGVTRNRHWDGVVPPQCHPNPAVSRLSAALRWEPAREPLHHDIDSKKVCGVGPGMAFANAVVRRGGAGSEAVGLVPCAVGGTAIKEWARGENLYENMVRRARDSVKGSSAAAGGEIKALIWYQGESDTENQRDAEAYRANMERFIHNFRQDLGLPSLPIIQVAIASGDSRYIERVREAQLGIDLPNVVCVDAKGLPLKEDHLHLTTEAQVRLGLMLAEAYLNNFASMKASYRQPEAHYC</sequence>
<dbReference type="Pfam" id="PF03629">
    <property type="entry name" value="SASA"/>
    <property type="match status" value="1"/>
</dbReference>
<evidence type="ECO:0000313" key="4">
    <source>
        <dbReference type="EMBL" id="KAK4784275.1"/>
    </source>
</evidence>
<feature type="compositionally biased region" description="Polar residues" evidence="2">
    <location>
        <begin position="1"/>
        <end position="10"/>
    </location>
</feature>
<proteinExistence type="predicted"/>
<keyword evidence="5" id="KW-1185">Reference proteome</keyword>
<dbReference type="InterPro" id="IPR005181">
    <property type="entry name" value="SASA"/>
</dbReference>
<dbReference type="GO" id="GO:0016787">
    <property type="term" value="F:hydrolase activity"/>
    <property type="evidence" value="ECO:0007669"/>
    <property type="project" value="UniProtKB-KW"/>
</dbReference>
<dbReference type="PANTHER" id="PTHR31988">
    <property type="entry name" value="ESTERASE, PUTATIVE (DUF303)-RELATED"/>
    <property type="match status" value="1"/>
</dbReference>
<dbReference type="Gene3D" id="3.40.50.1110">
    <property type="entry name" value="SGNH hydrolase"/>
    <property type="match status" value="1"/>
</dbReference>
<protein>
    <recommendedName>
        <fullName evidence="3">Sialate O-acetylesterase domain-containing protein</fullName>
    </recommendedName>
</protein>
<dbReference type="PANTHER" id="PTHR31988:SF19">
    <property type="entry name" value="9-O-ACETYL-N-ACETYLNEURAMINIC ACID DEACETYLASE-RELATED"/>
    <property type="match status" value="1"/>
</dbReference>
<evidence type="ECO:0000256" key="2">
    <source>
        <dbReference type="SAM" id="MobiDB-lite"/>
    </source>
</evidence>
<feature type="domain" description="Sialate O-acetylesterase" evidence="3">
    <location>
        <begin position="22"/>
        <end position="257"/>
    </location>
</feature>
<comment type="caution">
    <text evidence="4">The sequence shown here is derived from an EMBL/GenBank/DDBJ whole genome shotgun (WGS) entry which is preliminary data.</text>
</comment>
<organism evidence="4 5">
    <name type="scientific">Trapa natans</name>
    <name type="common">Water chestnut</name>
    <dbReference type="NCBI Taxonomy" id="22666"/>
    <lineage>
        <taxon>Eukaryota</taxon>
        <taxon>Viridiplantae</taxon>
        <taxon>Streptophyta</taxon>
        <taxon>Embryophyta</taxon>
        <taxon>Tracheophyta</taxon>
        <taxon>Spermatophyta</taxon>
        <taxon>Magnoliopsida</taxon>
        <taxon>eudicotyledons</taxon>
        <taxon>Gunneridae</taxon>
        <taxon>Pentapetalae</taxon>
        <taxon>rosids</taxon>
        <taxon>malvids</taxon>
        <taxon>Myrtales</taxon>
        <taxon>Lythraceae</taxon>
        <taxon>Trapa</taxon>
    </lineage>
</organism>
<feature type="region of interest" description="Disordered" evidence="2">
    <location>
        <begin position="1"/>
        <end position="22"/>
    </location>
</feature>
<dbReference type="SUPFAM" id="SSF52266">
    <property type="entry name" value="SGNH hydrolase"/>
    <property type="match status" value="1"/>
</dbReference>
<dbReference type="Proteomes" id="UP001346149">
    <property type="component" value="Unassembled WGS sequence"/>
</dbReference>
<gene>
    <name evidence="4" type="ORF">SAY86_018643</name>
</gene>
<dbReference type="EMBL" id="JAXQNO010000014">
    <property type="protein sequence ID" value="KAK4784275.1"/>
    <property type="molecule type" value="Genomic_DNA"/>
</dbReference>
<evidence type="ECO:0000313" key="5">
    <source>
        <dbReference type="Proteomes" id="UP001346149"/>
    </source>
</evidence>
<dbReference type="InterPro" id="IPR036514">
    <property type="entry name" value="SGNH_hydro_sf"/>
</dbReference>
<accession>A0AAN7LFD5</accession>
<dbReference type="InterPro" id="IPR052940">
    <property type="entry name" value="Carb_Esterase_6"/>
</dbReference>
<reference evidence="4 5" key="1">
    <citation type="journal article" date="2023" name="Hortic Res">
        <title>Pangenome of water caltrop reveals structural variations and asymmetric subgenome divergence after allopolyploidization.</title>
        <authorList>
            <person name="Zhang X."/>
            <person name="Chen Y."/>
            <person name="Wang L."/>
            <person name="Yuan Y."/>
            <person name="Fang M."/>
            <person name="Shi L."/>
            <person name="Lu R."/>
            <person name="Comes H.P."/>
            <person name="Ma Y."/>
            <person name="Chen Y."/>
            <person name="Huang G."/>
            <person name="Zhou Y."/>
            <person name="Zheng Z."/>
            <person name="Qiu Y."/>
        </authorList>
    </citation>
    <scope>NUCLEOTIDE SEQUENCE [LARGE SCALE GENOMIC DNA]</scope>
    <source>
        <strain evidence="4">F231</strain>
    </source>
</reference>
<dbReference type="AlphaFoldDB" id="A0AAN7LFD5"/>
<name>A0AAN7LFD5_TRANT</name>
<evidence type="ECO:0000259" key="3">
    <source>
        <dbReference type="Pfam" id="PF03629"/>
    </source>
</evidence>
<evidence type="ECO:0000256" key="1">
    <source>
        <dbReference type="ARBA" id="ARBA00022801"/>
    </source>
</evidence>